<dbReference type="GeneID" id="93671648"/>
<dbReference type="EMBL" id="UGTZ01000001">
    <property type="protein sequence ID" value="SUC29638.1"/>
    <property type="molecule type" value="Genomic_DNA"/>
</dbReference>
<evidence type="ECO:0000313" key="2">
    <source>
        <dbReference type="Proteomes" id="UP000254208"/>
    </source>
</evidence>
<protein>
    <submittedName>
        <fullName evidence="1">DNA-binding transcriptional regulator DicC</fullName>
    </submittedName>
</protein>
<dbReference type="RefSeq" id="WP_115166519.1">
    <property type="nucleotide sequence ID" value="NZ_CP077317.1"/>
</dbReference>
<dbReference type="InterPro" id="IPR010982">
    <property type="entry name" value="Lambda_DNA-bd_dom_sf"/>
</dbReference>
<organism evidence="1 2">
    <name type="scientific">Providencia rettgeri</name>
    <dbReference type="NCBI Taxonomy" id="587"/>
    <lineage>
        <taxon>Bacteria</taxon>
        <taxon>Pseudomonadati</taxon>
        <taxon>Pseudomonadota</taxon>
        <taxon>Gammaproteobacteria</taxon>
        <taxon>Enterobacterales</taxon>
        <taxon>Morganellaceae</taxon>
        <taxon>Providencia</taxon>
    </lineage>
</organism>
<keyword evidence="1" id="KW-0238">DNA-binding</keyword>
<gene>
    <name evidence="1" type="ORF">NCTC11801_00541</name>
</gene>
<accession>A0A379FLV1</accession>
<dbReference type="Pfam" id="PF14549">
    <property type="entry name" value="P22_Cro"/>
    <property type="match status" value="1"/>
</dbReference>
<name>A0A379FLV1_PRORE</name>
<dbReference type="GO" id="GO:0003677">
    <property type="term" value="F:DNA binding"/>
    <property type="evidence" value="ECO:0007669"/>
    <property type="project" value="UniProtKB-KW"/>
</dbReference>
<dbReference type="AlphaFoldDB" id="A0A379FLV1"/>
<dbReference type="Proteomes" id="UP000254208">
    <property type="component" value="Unassembled WGS sequence"/>
</dbReference>
<reference evidence="1 2" key="1">
    <citation type="submission" date="2018-06" db="EMBL/GenBank/DDBJ databases">
        <authorList>
            <consortium name="Pathogen Informatics"/>
            <person name="Doyle S."/>
        </authorList>
    </citation>
    <scope>NUCLEOTIDE SEQUENCE [LARGE SCALE GENOMIC DNA]</scope>
    <source>
        <strain evidence="1 2">NCTC11801</strain>
    </source>
</reference>
<dbReference type="Gene3D" id="1.10.260.40">
    <property type="entry name" value="lambda repressor-like DNA-binding domains"/>
    <property type="match status" value="1"/>
</dbReference>
<dbReference type="SUPFAM" id="SSF47413">
    <property type="entry name" value="lambda repressor-like DNA-binding domains"/>
    <property type="match status" value="1"/>
</dbReference>
<proteinExistence type="predicted"/>
<sequence>MKKNDVLSYFGGSCNTAKALGIKHPSVSGWGDIIPQGRAYQIEKITKGKLKFDPSLYQNNIKAN</sequence>
<evidence type="ECO:0000313" key="1">
    <source>
        <dbReference type="EMBL" id="SUC29638.1"/>
    </source>
</evidence>